<reference evidence="1 2" key="1">
    <citation type="journal article" date="2013" name="Genome Announc.">
        <title>Draft Genome Sequence of Sphingobium lactosutens Strain DS20T, Isolated from a Hexachlorocyclohexane Dumpsite.</title>
        <authorList>
            <person name="Kumar R."/>
            <person name="Dwivedi V."/>
            <person name="Negi V."/>
            <person name="Khurana J.P."/>
            <person name="Lal R."/>
        </authorList>
    </citation>
    <scope>NUCLEOTIDE SEQUENCE [LARGE SCALE GENOMIC DNA]</scope>
    <source>
        <strain evidence="1 2">DS20</strain>
    </source>
</reference>
<name>T0HF98_9SPHN</name>
<organism evidence="1 2">
    <name type="scientific">Sphingobium lactosutens DS20</name>
    <dbReference type="NCBI Taxonomy" id="1331060"/>
    <lineage>
        <taxon>Bacteria</taxon>
        <taxon>Pseudomonadati</taxon>
        <taxon>Pseudomonadota</taxon>
        <taxon>Alphaproteobacteria</taxon>
        <taxon>Sphingomonadales</taxon>
        <taxon>Sphingomonadaceae</taxon>
        <taxon>Sphingobium</taxon>
    </lineage>
</organism>
<accession>T0HF98</accession>
<evidence type="ECO:0000313" key="1">
    <source>
        <dbReference type="EMBL" id="EQB11687.1"/>
    </source>
</evidence>
<dbReference type="AlphaFoldDB" id="T0HF98"/>
<keyword evidence="2" id="KW-1185">Reference proteome</keyword>
<protein>
    <submittedName>
        <fullName evidence="1">Uncharacterized protein</fullName>
    </submittedName>
</protein>
<comment type="caution">
    <text evidence="1">The sequence shown here is derived from an EMBL/GenBank/DDBJ whole genome shotgun (WGS) entry which is preliminary data.</text>
</comment>
<dbReference type="Proteomes" id="UP000015531">
    <property type="component" value="Unassembled WGS sequence"/>
</dbReference>
<evidence type="ECO:0000313" key="2">
    <source>
        <dbReference type="Proteomes" id="UP000015531"/>
    </source>
</evidence>
<dbReference type="EMBL" id="ATDP01000106">
    <property type="protein sequence ID" value="EQB11687.1"/>
    <property type="molecule type" value="Genomic_DNA"/>
</dbReference>
<gene>
    <name evidence="1" type="ORF">RLDS_21390</name>
</gene>
<proteinExistence type="predicted"/>
<sequence length="48" mass="5435">MRSVAGQGEFMILAKLLDQGLLTGLVDLENRLHELRLCCFCRAQSRKT</sequence>